<feature type="region of interest" description="Disordered" evidence="1">
    <location>
        <begin position="887"/>
        <end position="1030"/>
    </location>
</feature>
<gene>
    <name evidence="2" type="ORF">NLJ89_g8322</name>
</gene>
<dbReference type="OrthoDB" id="2682806at2759"/>
<organism evidence="2 3">
    <name type="scientific">Agrocybe chaxingu</name>
    <dbReference type="NCBI Taxonomy" id="84603"/>
    <lineage>
        <taxon>Eukaryota</taxon>
        <taxon>Fungi</taxon>
        <taxon>Dikarya</taxon>
        <taxon>Basidiomycota</taxon>
        <taxon>Agaricomycotina</taxon>
        <taxon>Agaricomycetes</taxon>
        <taxon>Agaricomycetidae</taxon>
        <taxon>Agaricales</taxon>
        <taxon>Agaricineae</taxon>
        <taxon>Strophariaceae</taxon>
        <taxon>Agrocybe</taxon>
    </lineage>
</organism>
<protein>
    <recommendedName>
        <fullName evidence="4">CxC2-like cysteine cluster KDZ transposase-associated domain-containing protein</fullName>
    </recommendedName>
</protein>
<feature type="region of interest" description="Disordered" evidence="1">
    <location>
        <begin position="727"/>
        <end position="796"/>
    </location>
</feature>
<evidence type="ECO:0008006" key="4">
    <source>
        <dbReference type="Google" id="ProtNLM"/>
    </source>
</evidence>
<evidence type="ECO:0000313" key="3">
    <source>
        <dbReference type="Proteomes" id="UP001148786"/>
    </source>
</evidence>
<feature type="compositionally biased region" description="Acidic residues" evidence="1">
    <location>
        <begin position="964"/>
        <end position="1030"/>
    </location>
</feature>
<feature type="compositionally biased region" description="Basic and acidic residues" evidence="1">
    <location>
        <begin position="787"/>
        <end position="796"/>
    </location>
</feature>
<evidence type="ECO:0000256" key="1">
    <source>
        <dbReference type="SAM" id="MobiDB-lite"/>
    </source>
</evidence>
<feature type="region of interest" description="Disordered" evidence="1">
    <location>
        <begin position="89"/>
        <end position="110"/>
    </location>
</feature>
<sequence>MSNTRRINAAARKRQRKNVSGAYLDRIQDDDDFTTVHEREARVSSRGAHPAYTTRSLVEDLVLPADDTEYGLDPTDEWYNAEMDRPDIPLTSSSSNIPAKKTKNVIQKRTRSMMSRRPNVVWKDKYRDIYLGELLRWEGRGEFREDGLPSCPDFLLRMNAQWRHLKMLKRGGRGHDPSGAVGTANGELAILCPTCPHPSINLPTGWEEVEDAKRFLYATIYCMDANFRLKNQLVSNWSTDPGFGNDMSYMAPRGPYEKYVLSQADEDDISTCVGFQALKKMDTKFSSGLRYTGVSMVSCGRSEMILPSAVGNLQKGERYANMDYTFSSAISTSDLLLVIISYDIACQWFKNLAKRICISWPDEIKPKAQLKMRPQIPKLHEPGHERARHEQFSCNYCLGLGMTDCECLSESGSHLDMINEHCDFWNWLKYIGIGDSLYRRFGRAVRDRNIQVEGHRGLTTSITADLVVKWEAICKKWEEEPYPKSSRNPYHIKDAYLSEACVRKELAAKEAQSVLKGWVPLHETAPSQFLVMGLDIEETQLRLRRLVKGEAKASDSRGASITQQRNALRTRIRNWKKLQAIYMLGLLQVQTDLEDASIATVGVVDRPEDAQLWLPSAVPENRCQSSCLGDLLDCEERLRTAQCFDALENIRHVLRIKSRMVAFKNKNIRGQRGGTRSRAVIDRIQERAQHQAAKYGIARAAKLALSGPGEWEKTLQVLKDADVCSYQDPERIKSGPGRRGTLEDDAVAAQSPAPSGTDLQPEKRDRRAGTGETRRTLSWIWTTSQQGDKEDKKAASDNDLLLSEWARSRARAMRATEEVALLREEMGRALAFLDWRARWWTTKAVARRIEDPALSEGLVAYATEQAGIQQRLHAKFQEIWKTPLKQSPNHACTAETTSNRKSETNIVMGADNEAGPRKNANKLDVTKEVVDGHEDVVGDGLHAIDEDDEDGIPNRDDRDGDNRSEEEDDGKDESDDGKDGLEDEGSNDDNDDDNDEVFDDEEMLNDNLDDNEDIEDSDAIADNIDDDIDK</sequence>
<evidence type="ECO:0000313" key="2">
    <source>
        <dbReference type="EMBL" id="KAJ3503690.1"/>
    </source>
</evidence>
<dbReference type="InterPro" id="IPR040521">
    <property type="entry name" value="KDZ"/>
</dbReference>
<comment type="caution">
    <text evidence="2">The sequence shown here is derived from an EMBL/GenBank/DDBJ whole genome shotgun (WGS) entry which is preliminary data.</text>
</comment>
<reference evidence="2" key="1">
    <citation type="submission" date="2022-07" db="EMBL/GenBank/DDBJ databases">
        <title>Genome Sequence of Agrocybe chaxingu.</title>
        <authorList>
            <person name="Buettner E."/>
        </authorList>
    </citation>
    <scope>NUCLEOTIDE SEQUENCE</scope>
    <source>
        <strain evidence="2">MP-N11</strain>
    </source>
</reference>
<feature type="compositionally biased region" description="Basic residues" evidence="1">
    <location>
        <begin position="100"/>
        <end position="110"/>
    </location>
</feature>
<feature type="compositionally biased region" description="Basic and acidic residues" evidence="1">
    <location>
        <begin position="952"/>
        <end position="963"/>
    </location>
</feature>
<accession>A0A9W8K1Z9</accession>
<dbReference type="Proteomes" id="UP001148786">
    <property type="component" value="Unassembled WGS sequence"/>
</dbReference>
<dbReference type="EMBL" id="JANKHO010001106">
    <property type="protein sequence ID" value="KAJ3503690.1"/>
    <property type="molecule type" value="Genomic_DNA"/>
</dbReference>
<feature type="compositionally biased region" description="Basic and acidic residues" evidence="1">
    <location>
        <begin position="760"/>
        <end position="775"/>
    </location>
</feature>
<feature type="compositionally biased region" description="Polar residues" evidence="1">
    <location>
        <begin position="887"/>
        <end position="897"/>
    </location>
</feature>
<keyword evidence="3" id="KW-1185">Reference proteome</keyword>
<feature type="compositionally biased region" description="Basic and acidic residues" evidence="1">
    <location>
        <begin position="924"/>
        <end position="936"/>
    </location>
</feature>
<dbReference type="Pfam" id="PF18758">
    <property type="entry name" value="KDZ"/>
    <property type="match status" value="1"/>
</dbReference>
<proteinExistence type="predicted"/>
<dbReference type="AlphaFoldDB" id="A0A9W8K1Z9"/>
<name>A0A9W8K1Z9_9AGAR</name>